<evidence type="ECO:0000313" key="3">
    <source>
        <dbReference type="Proteomes" id="UP000649604"/>
    </source>
</evidence>
<protein>
    <recommendedName>
        <fullName evidence="1">Transcription factor zinc-finger domain-containing protein</fullName>
    </recommendedName>
</protein>
<sequence>MTRECPVCRVPLKPITIRHQFQIDVCTSCRGIWFDKNELTKTYTQQHVLEQFFGSPALTRDKVICQACGAYNPRSEDRCKQCGSVLEFPCPVCHRVQLEETRIGTISVDRCRSCHGVWLDGGELALLFQEFARQKQQELQRARHEGGEIAGDLAAWAALDALDILIWRPDIAYGAGQAIGDTLSEVPEALAGGIGAAVEGVGHIPDLAGDAFEGTVELASGAAETAGDVVGGAIDFAGDIPEIAGAVAEAGASFIEILFEIIGSIFDN</sequence>
<dbReference type="Proteomes" id="UP000649604">
    <property type="component" value="Unassembled WGS sequence"/>
</dbReference>
<dbReference type="EMBL" id="WJJP01000400">
    <property type="protein sequence ID" value="MBD3325371.1"/>
    <property type="molecule type" value="Genomic_DNA"/>
</dbReference>
<organism evidence="2 3">
    <name type="scientific">candidate division KSB3 bacterium</name>
    <dbReference type="NCBI Taxonomy" id="2044937"/>
    <lineage>
        <taxon>Bacteria</taxon>
        <taxon>candidate division KSB3</taxon>
    </lineage>
</organism>
<reference evidence="2" key="1">
    <citation type="submission" date="2019-11" db="EMBL/GenBank/DDBJ databases">
        <title>Microbial mats filling the niche in hypersaline microbial mats.</title>
        <authorList>
            <person name="Wong H.L."/>
            <person name="Macleod F.I."/>
            <person name="White R.A. III"/>
            <person name="Burns B.P."/>
        </authorList>
    </citation>
    <scope>NUCLEOTIDE SEQUENCE</scope>
    <source>
        <strain evidence="2">Rbin_158</strain>
    </source>
</reference>
<name>A0A9D5JWQ6_9BACT</name>
<feature type="domain" description="Transcription factor zinc-finger" evidence="1">
    <location>
        <begin position="5"/>
        <end position="41"/>
    </location>
</feature>
<comment type="caution">
    <text evidence="2">The sequence shown here is derived from an EMBL/GenBank/DDBJ whole genome shotgun (WGS) entry which is preliminary data.</text>
</comment>
<gene>
    <name evidence="2" type="ORF">GF339_12345</name>
</gene>
<accession>A0A9D5JWQ6</accession>
<feature type="domain" description="Transcription factor zinc-finger" evidence="1">
    <location>
        <begin position="90"/>
        <end position="125"/>
    </location>
</feature>
<dbReference type="AlphaFoldDB" id="A0A9D5JWQ6"/>
<dbReference type="InterPro" id="IPR027392">
    <property type="entry name" value="TF_Znf"/>
</dbReference>
<dbReference type="Pfam" id="PF13453">
    <property type="entry name" value="Zn_ribbon_TFIIB"/>
    <property type="match status" value="2"/>
</dbReference>
<evidence type="ECO:0000259" key="1">
    <source>
        <dbReference type="Pfam" id="PF13453"/>
    </source>
</evidence>
<proteinExistence type="predicted"/>
<evidence type="ECO:0000313" key="2">
    <source>
        <dbReference type="EMBL" id="MBD3325371.1"/>
    </source>
</evidence>